<comment type="caution">
    <text evidence="2">The sequence shown here is derived from an EMBL/GenBank/DDBJ whole genome shotgun (WGS) entry which is preliminary data.</text>
</comment>
<dbReference type="PANTHER" id="PTHR14119:SF3">
    <property type="entry name" value="ISOCHORISMATASE DOMAIN-CONTAINING PROTEIN 2"/>
    <property type="match status" value="1"/>
</dbReference>
<keyword evidence="3" id="KW-1185">Reference proteome</keyword>
<dbReference type="OrthoDB" id="9796958at2"/>
<dbReference type="Pfam" id="PF00857">
    <property type="entry name" value="Isochorismatase"/>
    <property type="match status" value="1"/>
</dbReference>
<organism evidence="2 3">
    <name type="scientific">Noviherbaspirillum saxi</name>
    <dbReference type="NCBI Taxonomy" id="2320863"/>
    <lineage>
        <taxon>Bacteria</taxon>
        <taxon>Pseudomonadati</taxon>
        <taxon>Pseudomonadota</taxon>
        <taxon>Betaproteobacteria</taxon>
        <taxon>Burkholderiales</taxon>
        <taxon>Oxalobacteraceae</taxon>
        <taxon>Noviherbaspirillum</taxon>
    </lineage>
</organism>
<evidence type="ECO:0000313" key="2">
    <source>
        <dbReference type="EMBL" id="RJF97314.1"/>
    </source>
</evidence>
<dbReference type="PANTHER" id="PTHR14119">
    <property type="entry name" value="HYDROLASE"/>
    <property type="match status" value="1"/>
</dbReference>
<dbReference type="AlphaFoldDB" id="A0A3A3FQ40"/>
<dbReference type="InterPro" id="IPR036380">
    <property type="entry name" value="Isochorismatase-like_sf"/>
</dbReference>
<gene>
    <name evidence="2" type="ORF">D3871_01280</name>
</gene>
<accession>A0A3A3FQ40</accession>
<protein>
    <submittedName>
        <fullName evidence="2">Isochorismatase family protein</fullName>
    </submittedName>
</protein>
<evidence type="ECO:0000313" key="3">
    <source>
        <dbReference type="Proteomes" id="UP000265955"/>
    </source>
</evidence>
<dbReference type="Gene3D" id="3.40.50.850">
    <property type="entry name" value="Isochorismatase-like"/>
    <property type="match status" value="1"/>
</dbReference>
<dbReference type="EMBL" id="QYUO01000001">
    <property type="protein sequence ID" value="RJF97314.1"/>
    <property type="molecule type" value="Genomic_DNA"/>
</dbReference>
<evidence type="ECO:0000259" key="1">
    <source>
        <dbReference type="Pfam" id="PF00857"/>
    </source>
</evidence>
<reference evidence="3" key="1">
    <citation type="submission" date="2018-09" db="EMBL/GenBank/DDBJ databases">
        <authorList>
            <person name="Zhu H."/>
        </authorList>
    </citation>
    <scope>NUCLEOTIDE SEQUENCE [LARGE SCALE GENOMIC DNA]</scope>
    <source>
        <strain evidence="3">K1R23-30</strain>
    </source>
</reference>
<name>A0A3A3FQ40_9BURK</name>
<dbReference type="RefSeq" id="WP_119767264.1">
    <property type="nucleotide sequence ID" value="NZ_QYUO01000001.1"/>
</dbReference>
<dbReference type="SUPFAM" id="SSF52499">
    <property type="entry name" value="Isochorismatase-like hydrolases"/>
    <property type="match status" value="1"/>
</dbReference>
<feature type="domain" description="Isochorismatase-like" evidence="1">
    <location>
        <begin position="11"/>
        <end position="156"/>
    </location>
</feature>
<dbReference type="InterPro" id="IPR050993">
    <property type="entry name" value="Isochorismatase_domain"/>
</dbReference>
<dbReference type="InterPro" id="IPR000868">
    <property type="entry name" value="Isochorismatase-like_dom"/>
</dbReference>
<proteinExistence type="predicted"/>
<sequence length="179" mass="19460">MSSLCDPSRATLVIIDLQERLMPAIHDSASVVANALRLAQTARLLAVPVVGTAQSPSGLGPNVPEIGALCDSVIAKTDFDACAERAFMDLLREERGDLIIAGCEAHVCVLQTVLGLRARQRRVRLVADGIGSRVPFNKTIALERAKAAGAELVTTEMVLFEWMRNSTHPRFKDMLKLIR</sequence>
<dbReference type="Proteomes" id="UP000265955">
    <property type="component" value="Unassembled WGS sequence"/>
</dbReference>